<dbReference type="CDD" id="cd01989">
    <property type="entry name" value="USP_STK_Ubox_N"/>
    <property type="match status" value="1"/>
</dbReference>
<keyword evidence="3" id="KW-0833">Ubl conjugation pathway</keyword>
<evidence type="ECO:0000256" key="3">
    <source>
        <dbReference type="ARBA" id="ARBA00022786"/>
    </source>
</evidence>
<dbReference type="EMBL" id="JBBPBK010000001">
    <property type="protein sequence ID" value="KAK9291703.1"/>
    <property type="molecule type" value="Genomic_DNA"/>
</dbReference>
<evidence type="ECO:0000313" key="5">
    <source>
        <dbReference type="Proteomes" id="UP001415857"/>
    </source>
</evidence>
<dbReference type="EC" id="2.3.2.27" evidence="2"/>
<comment type="catalytic activity">
    <reaction evidence="1">
        <text>S-ubiquitinyl-[E2 ubiquitin-conjugating enzyme]-L-cysteine + [acceptor protein]-L-lysine = [E2 ubiquitin-conjugating enzyme]-L-cysteine + N(6)-ubiquitinyl-[acceptor protein]-L-lysine.</text>
        <dbReference type="EC" id="2.3.2.27"/>
    </reaction>
</comment>
<dbReference type="GO" id="GO:0061630">
    <property type="term" value="F:ubiquitin protein ligase activity"/>
    <property type="evidence" value="ECO:0007669"/>
    <property type="project" value="UniProtKB-EC"/>
</dbReference>
<reference evidence="4 5" key="1">
    <citation type="journal article" date="2024" name="Plant J.">
        <title>Genome sequences and population genomics reveal climatic adaptation and genomic divergence between two closely related sweetgum species.</title>
        <authorList>
            <person name="Xu W.Q."/>
            <person name="Ren C.Q."/>
            <person name="Zhang X.Y."/>
            <person name="Comes H.P."/>
            <person name="Liu X.H."/>
            <person name="Li Y.G."/>
            <person name="Kettle C.J."/>
            <person name="Jalonen R."/>
            <person name="Gaisberger H."/>
            <person name="Ma Y.Z."/>
            <person name="Qiu Y.X."/>
        </authorList>
    </citation>
    <scope>NUCLEOTIDE SEQUENCE [LARGE SCALE GENOMIC DNA]</scope>
    <source>
        <strain evidence="4">Hangzhou</strain>
    </source>
</reference>
<organism evidence="4 5">
    <name type="scientific">Liquidambar formosana</name>
    <name type="common">Formosan gum</name>
    <dbReference type="NCBI Taxonomy" id="63359"/>
    <lineage>
        <taxon>Eukaryota</taxon>
        <taxon>Viridiplantae</taxon>
        <taxon>Streptophyta</taxon>
        <taxon>Embryophyta</taxon>
        <taxon>Tracheophyta</taxon>
        <taxon>Spermatophyta</taxon>
        <taxon>Magnoliopsida</taxon>
        <taxon>eudicotyledons</taxon>
        <taxon>Gunneridae</taxon>
        <taxon>Pentapetalae</taxon>
        <taxon>Saxifragales</taxon>
        <taxon>Altingiaceae</taxon>
        <taxon>Liquidambar</taxon>
    </lineage>
</organism>
<dbReference type="PANTHER" id="PTHR45647:SF22">
    <property type="entry name" value="U-BOX DOMAIN-CONTAINING PROTEIN 32"/>
    <property type="match status" value="1"/>
</dbReference>
<accession>A0AAP0S8J5</accession>
<dbReference type="PANTHER" id="PTHR45647">
    <property type="entry name" value="OS02G0152300 PROTEIN"/>
    <property type="match status" value="1"/>
</dbReference>
<evidence type="ECO:0000313" key="4">
    <source>
        <dbReference type="EMBL" id="KAK9291703.1"/>
    </source>
</evidence>
<dbReference type="Gene3D" id="3.40.50.620">
    <property type="entry name" value="HUPs"/>
    <property type="match status" value="1"/>
</dbReference>
<keyword evidence="5" id="KW-1185">Reference proteome</keyword>
<dbReference type="InterPro" id="IPR014729">
    <property type="entry name" value="Rossmann-like_a/b/a_fold"/>
</dbReference>
<evidence type="ECO:0000256" key="1">
    <source>
        <dbReference type="ARBA" id="ARBA00000900"/>
    </source>
</evidence>
<dbReference type="AlphaFoldDB" id="A0AAP0S8J5"/>
<dbReference type="SUPFAM" id="SSF52402">
    <property type="entry name" value="Adenine nucleotide alpha hydrolases-like"/>
    <property type="match status" value="1"/>
</dbReference>
<dbReference type="Proteomes" id="UP001415857">
    <property type="component" value="Unassembled WGS sequence"/>
</dbReference>
<comment type="caution">
    <text evidence="4">The sequence shown here is derived from an EMBL/GenBank/DDBJ whole genome shotgun (WGS) entry which is preliminary data.</text>
</comment>
<name>A0AAP0S8J5_LIQFO</name>
<protein>
    <recommendedName>
        <fullName evidence="2">RING-type E3 ubiquitin transferase</fullName>
        <ecNumber evidence="2">2.3.2.27</ecNumber>
    </recommendedName>
</protein>
<gene>
    <name evidence="4" type="ORF">L1049_019652</name>
</gene>
<evidence type="ECO:0000256" key="2">
    <source>
        <dbReference type="ARBA" id="ARBA00012483"/>
    </source>
</evidence>
<proteinExistence type="predicted"/>
<dbReference type="InterPro" id="IPR051348">
    <property type="entry name" value="U-box_ubiquitin_ligases"/>
</dbReference>
<sequence>MGSVVEETEEERLVDVENTIFVAVGKDSQSTLGWAVQNFAGKKICLLHVHRPTHLAAFMNGKLSANKLNQHAVKAFWELDRQKMHKLLNQYLLILAQAGVQADKVWIETDNIEKGIIEIIAQHNIRWLVMGAAADDYYSKNMSEIKSKKAIFVCQQAPVSCHIWFSCKGCLIYTRGCGKDKTEIGITPPLLLLNSDIGTEQSEYFSSESVLNRQRSLNCARAKDANEWEGTIKRFSSQLSAAFNLALQTTCLAV</sequence>